<dbReference type="RefSeq" id="YP_009237235.1">
    <property type="nucleotide sequence ID" value="NC_029548.1"/>
</dbReference>
<keyword evidence="2" id="KW-1185">Reference proteome</keyword>
<reference evidence="1 2" key="1">
    <citation type="journal article" date="2016" name="Proc. Natl. Acad. Sci. U.S.A.">
        <title>A virus of hyperthermophilic archaea with a unique architecture among DNA viruses.</title>
        <authorList>
            <person name="Rensen E.I."/>
            <person name="Mochizuki T."/>
            <person name="Quemin E."/>
            <person name="Schouten S."/>
            <person name="Krupovic M."/>
            <person name="Prangishvili D."/>
        </authorList>
    </citation>
    <scope>NUCLEOTIDE SEQUENCE [LARGE SCALE GENOMIC DNA]</scope>
    <source>
        <strain evidence="1">1</strain>
    </source>
</reference>
<sequence>MIVYVEPEGRKYFEKYAEDGCRHIRGLYRCVVDSYRVFWDADELIEQSVRFYGYVGDVAYVDDAESYAVWLINEEEVSVPEELVDVFFSHRVVNNWNVYIFTITKEVSYRVLMVWDILRGYDIYSFGIGYIFMSRRIFT</sequence>
<accession>A0A140F3K5</accession>
<name>A0A140F3K5_PFV1</name>
<dbReference type="KEGG" id="vg:30313571"/>
<organism evidence="1 2">
    <name type="scientific">Pyrobaculum filamentous virus 1</name>
    <name type="common">PFV1</name>
    <dbReference type="NCBI Taxonomy" id="1805492"/>
    <lineage>
        <taxon>Viruses</taxon>
        <taxon>Adnaviria</taxon>
        <taxon>Zilligvirae</taxon>
        <taxon>Taleaviricota</taxon>
        <taxon>Tokiviricetes</taxon>
        <taxon>Primavirales</taxon>
        <taxon>Tristromaviridae</taxon>
        <taxon>Alphatristromavirus</taxon>
        <taxon>Alphatristromavirus pozzuoliense</taxon>
    </lineage>
</organism>
<evidence type="ECO:0000313" key="2">
    <source>
        <dbReference type="Proteomes" id="UP000202991"/>
    </source>
</evidence>
<dbReference type="Proteomes" id="UP000202991">
    <property type="component" value="Segment"/>
</dbReference>
<proteinExistence type="predicted"/>
<protein>
    <submittedName>
        <fullName evidence="1">Uncharacterized protein</fullName>
    </submittedName>
</protein>
<dbReference type="EMBL" id="KU307456">
    <property type="protein sequence ID" value="AML61165.1"/>
    <property type="molecule type" value="Genomic_DNA"/>
</dbReference>
<evidence type="ECO:0000313" key="1">
    <source>
        <dbReference type="EMBL" id="AML61165.1"/>
    </source>
</evidence>
<dbReference type="GeneID" id="30313571"/>